<keyword evidence="1" id="KW-0812">Transmembrane</keyword>
<gene>
    <name evidence="2" type="ORF">prwr041_00900</name>
</gene>
<protein>
    <recommendedName>
        <fullName evidence="4">Anti-sigma factor</fullName>
    </recommendedName>
</protein>
<evidence type="ECO:0000313" key="2">
    <source>
        <dbReference type="EMBL" id="BCS84197.1"/>
    </source>
</evidence>
<evidence type="ECO:0000313" key="3">
    <source>
        <dbReference type="Proteomes" id="UP001319045"/>
    </source>
</evidence>
<dbReference type="EMBL" id="AP024484">
    <property type="protein sequence ID" value="BCS84197.1"/>
    <property type="molecule type" value="Genomic_DNA"/>
</dbReference>
<keyword evidence="3" id="KW-1185">Reference proteome</keyword>
<dbReference type="RefSeq" id="WP_207154394.1">
    <property type="nucleotide sequence ID" value="NZ_AP024484.1"/>
</dbReference>
<dbReference type="Proteomes" id="UP001319045">
    <property type="component" value="Chromosome"/>
</dbReference>
<evidence type="ECO:0000256" key="1">
    <source>
        <dbReference type="SAM" id="Phobius"/>
    </source>
</evidence>
<organism evidence="2 3">
    <name type="scientific">Prevotella herbatica</name>
    <dbReference type="NCBI Taxonomy" id="2801997"/>
    <lineage>
        <taxon>Bacteria</taxon>
        <taxon>Pseudomonadati</taxon>
        <taxon>Bacteroidota</taxon>
        <taxon>Bacteroidia</taxon>
        <taxon>Bacteroidales</taxon>
        <taxon>Prevotellaceae</taxon>
        <taxon>Prevotella</taxon>
    </lineage>
</organism>
<name>A0ABN6EE25_9BACT</name>
<keyword evidence="1" id="KW-0472">Membrane</keyword>
<accession>A0ABN6EE25</accession>
<evidence type="ECO:0008006" key="4">
    <source>
        <dbReference type="Google" id="ProtNLM"/>
    </source>
</evidence>
<proteinExistence type="predicted"/>
<feature type="transmembrane region" description="Helical" evidence="1">
    <location>
        <begin position="59"/>
        <end position="78"/>
    </location>
</feature>
<keyword evidence="1" id="KW-1133">Transmembrane helix</keyword>
<reference evidence="2 3" key="1">
    <citation type="journal article" date="2022" name="Int. J. Syst. Evol. Microbiol.">
        <title>Prevotella herbatica sp. nov., a plant polysaccharide-decomposing anaerobic bacterium isolated from a methanogenic reactor.</title>
        <authorList>
            <person name="Uek A."/>
            <person name="Tonouchi A."/>
            <person name="Kaku N."/>
            <person name="Ueki K."/>
        </authorList>
    </citation>
    <scope>NUCLEOTIDE SEQUENCE [LARGE SCALE GENOMIC DNA]</scope>
    <source>
        <strain evidence="2 3">WR041</strain>
    </source>
</reference>
<sequence length="127" mass="14551">MDKDEEKLIKRFGKVEPFKVPDGYFEDFTRQLMTKLPDKSHKTGIVELRPKLWSSRLRGGIAAAVIAVTLTIGIYTYIGKFNVINSYDRASMPQKENLDQSKASFDQMADYTMMDNEDIYASLVDNK</sequence>